<accession>A0ABX1TYM9</accession>
<feature type="compositionally biased region" description="Basic and acidic residues" evidence="1">
    <location>
        <begin position="50"/>
        <end position="61"/>
    </location>
</feature>
<organism evidence="2 3">
    <name type="scientific">Candidatus Accumulibacter phosphatis</name>
    <dbReference type="NCBI Taxonomy" id="327160"/>
    <lineage>
        <taxon>Bacteria</taxon>
        <taxon>Pseudomonadati</taxon>
        <taxon>Pseudomonadota</taxon>
        <taxon>Betaproteobacteria</taxon>
        <taxon>Candidatus Accumulibacter</taxon>
    </lineage>
</organism>
<dbReference type="Proteomes" id="UP000749010">
    <property type="component" value="Unassembled WGS sequence"/>
</dbReference>
<protein>
    <submittedName>
        <fullName evidence="2">Uncharacterized protein</fullName>
    </submittedName>
</protein>
<comment type="caution">
    <text evidence="2">The sequence shown here is derived from an EMBL/GenBank/DDBJ whole genome shotgun (WGS) entry which is preliminary data.</text>
</comment>
<sequence>MRIPAEVVPPVANIGRESDEVSKPEPVTGAKGINNALSSALPKPPWPAPERPRREPHEAAPEKTPTQAENPPAVVERRQKERRSEKRPVLLDTRSKNGRRKAGGDVKINIKV</sequence>
<dbReference type="RefSeq" id="WP_169067838.1">
    <property type="nucleotide sequence ID" value="NZ_SPMY01000053.1"/>
</dbReference>
<dbReference type="EMBL" id="SPMY01000053">
    <property type="protein sequence ID" value="NMQ29382.1"/>
    <property type="molecule type" value="Genomic_DNA"/>
</dbReference>
<evidence type="ECO:0000313" key="2">
    <source>
        <dbReference type="EMBL" id="NMQ29382.1"/>
    </source>
</evidence>
<reference evidence="2 3" key="1">
    <citation type="submission" date="2019-03" db="EMBL/GenBank/DDBJ databases">
        <title>Metabolic reconstructions from genomes of highly enriched 'Candidatus Accumulibacter' and 'Candidatus Competibacter' bioreactor populations.</title>
        <authorList>
            <person name="Annavajhala M.K."/>
            <person name="Welles L."/>
            <person name="Abbas B."/>
            <person name="Sorokin D."/>
            <person name="Park H."/>
            <person name="Van Loosdrecht M."/>
            <person name="Chandran K."/>
        </authorList>
    </citation>
    <scope>NUCLEOTIDE SEQUENCE [LARGE SCALE GENOMIC DNA]</scope>
    <source>
        <strain evidence="2 3">SBR_S</strain>
    </source>
</reference>
<feature type="compositionally biased region" description="Basic and acidic residues" evidence="1">
    <location>
        <begin position="75"/>
        <end position="95"/>
    </location>
</feature>
<feature type="region of interest" description="Disordered" evidence="1">
    <location>
        <begin position="1"/>
        <end position="112"/>
    </location>
</feature>
<evidence type="ECO:0000256" key="1">
    <source>
        <dbReference type="SAM" id="MobiDB-lite"/>
    </source>
</evidence>
<gene>
    <name evidence="2" type="ORF">E4Q23_17390</name>
</gene>
<evidence type="ECO:0000313" key="3">
    <source>
        <dbReference type="Proteomes" id="UP000749010"/>
    </source>
</evidence>
<keyword evidence="3" id="KW-1185">Reference proteome</keyword>
<proteinExistence type="predicted"/>
<name>A0ABX1TYM9_9PROT</name>